<dbReference type="SUPFAM" id="SSF53098">
    <property type="entry name" value="Ribonuclease H-like"/>
    <property type="match status" value="1"/>
</dbReference>
<gene>
    <name evidence="2" type="ORF">HHI36_014525</name>
</gene>
<dbReference type="InterPro" id="IPR008906">
    <property type="entry name" value="HATC_C_dom"/>
</dbReference>
<dbReference type="AlphaFoldDB" id="A0ABD2N322"/>
<name>A0ABD2N322_9CUCU</name>
<dbReference type="InterPro" id="IPR012337">
    <property type="entry name" value="RNaseH-like_sf"/>
</dbReference>
<feature type="domain" description="HAT C-terminal dimerisation" evidence="1">
    <location>
        <begin position="35"/>
        <end position="100"/>
    </location>
</feature>
<proteinExistence type="predicted"/>
<evidence type="ECO:0000313" key="2">
    <source>
        <dbReference type="EMBL" id="KAL3273070.1"/>
    </source>
</evidence>
<dbReference type="EMBL" id="JABFTP020000062">
    <property type="protein sequence ID" value="KAL3273070.1"/>
    <property type="molecule type" value="Genomic_DNA"/>
</dbReference>
<keyword evidence="3" id="KW-1185">Reference proteome</keyword>
<dbReference type="Proteomes" id="UP001516400">
    <property type="component" value="Unassembled WGS sequence"/>
</dbReference>
<organism evidence="2 3">
    <name type="scientific">Cryptolaemus montrouzieri</name>
    <dbReference type="NCBI Taxonomy" id="559131"/>
    <lineage>
        <taxon>Eukaryota</taxon>
        <taxon>Metazoa</taxon>
        <taxon>Ecdysozoa</taxon>
        <taxon>Arthropoda</taxon>
        <taxon>Hexapoda</taxon>
        <taxon>Insecta</taxon>
        <taxon>Pterygota</taxon>
        <taxon>Neoptera</taxon>
        <taxon>Endopterygota</taxon>
        <taxon>Coleoptera</taxon>
        <taxon>Polyphaga</taxon>
        <taxon>Cucujiformia</taxon>
        <taxon>Coccinelloidea</taxon>
        <taxon>Coccinellidae</taxon>
        <taxon>Scymninae</taxon>
        <taxon>Scymnini</taxon>
        <taxon>Cryptolaemus</taxon>
    </lineage>
</organism>
<reference evidence="2 3" key="1">
    <citation type="journal article" date="2021" name="BMC Biol.">
        <title>Horizontally acquired antibacterial genes associated with adaptive radiation of ladybird beetles.</title>
        <authorList>
            <person name="Li H.S."/>
            <person name="Tang X.F."/>
            <person name="Huang Y.H."/>
            <person name="Xu Z.Y."/>
            <person name="Chen M.L."/>
            <person name="Du X.Y."/>
            <person name="Qiu B.Y."/>
            <person name="Chen P.T."/>
            <person name="Zhang W."/>
            <person name="Slipinski A."/>
            <person name="Escalona H.E."/>
            <person name="Waterhouse R.M."/>
            <person name="Zwick A."/>
            <person name="Pang H."/>
        </authorList>
    </citation>
    <scope>NUCLEOTIDE SEQUENCE [LARGE SCALE GENOMIC DNA]</scope>
    <source>
        <strain evidence="2">SYSU2018</strain>
    </source>
</reference>
<protein>
    <recommendedName>
        <fullName evidence="1">HAT C-terminal dimerisation domain-containing protein</fullName>
    </recommendedName>
</protein>
<evidence type="ECO:0000313" key="3">
    <source>
        <dbReference type="Proteomes" id="UP001516400"/>
    </source>
</evidence>
<comment type="caution">
    <text evidence="2">The sequence shown here is derived from an EMBL/GenBank/DDBJ whole genome shotgun (WGS) entry which is preliminary data.</text>
</comment>
<sequence>MSNILLSSDEDDDDSTSENSVVFDKFVVMKSILIEYNKEKCSSINDDTLLWWKVNRNAKFQPLQSIVRQYLSYSPGSAASEQLYSGADLIYDLLRNRLDGDKAFDRKV</sequence>
<evidence type="ECO:0000259" key="1">
    <source>
        <dbReference type="Pfam" id="PF05699"/>
    </source>
</evidence>
<dbReference type="Pfam" id="PF05699">
    <property type="entry name" value="Dimer_Tnp_hAT"/>
    <property type="match status" value="1"/>
</dbReference>
<accession>A0ABD2N322</accession>